<dbReference type="EMBL" id="FNRD01000003">
    <property type="protein sequence ID" value="SEA30433.1"/>
    <property type="molecule type" value="Genomic_DNA"/>
</dbReference>
<dbReference type="STRING" id="150146.SAMN05443667_103180"/>
<gene>
    <name evidence="1" type="ORF">SAMN05443667_103180</name>
</gene>
<sequence>MRATIFFIFLCSFFFCKGENLTVNRTHSCSTQNSLTQNHFLENQGLRDNSDQYNKIIEDTDTGEDNLNSDNTSNKFTPLNFEATHKWYITNSNFFYLKDYLKGIKNFPSFFGYSQPIYIIIRVLRI</sequence>
<accession>A0A1H4A2R0</accession>
<proteinExistence type="predicted"/>
<dbReference type="Proteomes" id="UP000198951">
    <property type="component" value="Unassembled WGS sequence"/>
</dbReference>
<protein>
    <submittedName>
        <fullName evidence="1">Uncharacterized protein</fullName>
    </submittedName>
</protein>
<evidence type="ECO:0000313" key="1">
    <source>
        <dbReference type="EMBL" id="SEA30433.1"/>
    </source>
</evidence>
<keyword evidence="2" id="KW-1185">Reference proteome</keyword>
<organism evidence="1 2">
    <name type="scientific">Flavobacterium gillisiae</name>
    <dbReference type="NCBI Taxonomy" id="150146"/>
    <lineage>
        <taxon>Bacteria</taxon>
        <taxon>Pseudomonadati</taxon>
        <taxon>Bacteroidota</taxon>
        <taxon>Flavobacteriia</taxon>
        <taxon>Flavobacteriales</taxon>
        <taxon>Flavobacteriaceae</taxon>
        <taxon>Flavobacterium</taxon>
    </lineage>
</organism>
<name>A0A1H4A2R0_9FLAO</name>
<evidence type="ECO:0000313" key="2">
    <source>
        <dbReference type="Proteomes" id="UP000198951"/>
    </source>
</evidence>
<dbReference type="AlphaFoldDB" id="A0A1H4A2R0"/>
<reference evidence="2" key="1">
    <citation type="submission" date="2016-10" db="EMBL/GenBank/DDBJ databases">
        <authorList>
            <person name="Varghese N."/>
            <person name="Submissions S."/>
        </authorList>
    </citation>
    <scope>NUCLEOTIDE SEQUENCE [LARGE SCALE GENOMIC DNA]</scope>
    <source>
        <strain evidence="2">DSM 22376</strain>
    </source>
</reference>